<dbReference type="GO" id="GO:0009252">
    <property type="term" value="P:peptidoglycan biosynthetic process"/>
    <property type="evidence" value="ECO:0007669"/>
    <property type="project" value="UniProtKB-UniPathway"/>
</dbReference>
<dbReference type="CDD" id="cd16913">
    <property type="entry name" value="YkuD_like"/>
    <property type="match status" value="1"/>
</dbReference>
<accession>A0A0M8QT80</accession>
<dbReference type="RefSeq" id="WP_030826293.1">
    <property type="nucleotide sequence ID" value="NZ_JBFBKA010000023.1"/>
</dbReference>
<dbReference type="GO" id="GO:0016740">
    <property type="term" value="F:transferase activity"/>
    <property type="evidence" value="ECO:0007669"/>
    <property type="project" value="UniProtKB-KW"/>
</dbReference>
<evidence type="ECO:0000256" key="5">
    <source>
        <dbReference type="ARBA" id="ARBA00023316"/>
    </source>
</evidence>
<protein>
    <recommendedName>
        <fullName evidence="7">L,D-TPase catalytic domain-containing protein</fullName>
    </recommendedName>
</protein>
<dbReference type="UniPathway" id="UPA00219"/>
<dbReference type="PATRIC" id="fig|36816.3.peg.1418"/>
<keyword evidence="2" id="KW-0808">Transferase</keyword>
<comment type="pathway">
    <text evidence="1">Cell wall biogenesis; peptidoglycan biosynthesis.</text>
</comment>
<feature type="domain" description="L,D-TPase catalytic" evidence="7">
    <location>
        <begin position="66"/>
        <end position="184"/>
    </location>
</feature>
<feature type="signal peptide" evidence="6">
    <location>
        <begin position="1"/>
        <end position="31"/>
    </location>
</feature>
<evidence type="ECO:0000256" key="6">
    <source>
        <dbReference type="SAM" id="SignalP"/>
    </source>
</evidence>
<dbReference type="OrthoDB" id="4221737at2"/>
<dbReference type="Gene3D" id="2.40.440.10">
    <property type="entry name" value="L,D-transpeptidase catalytic domain-like"/>
    <property type="match status" value="1"/>
</dbReference>
<dbReference type="InterPro" id="IPR038063">
    <property type="entry name" value="Transpep_catalytic_dom"/>
</dbReference>
<name>A0A0M8QT80_9ACTN</name>
<evidence type="ECO:0000256" key="1">
    <source>
        <dbReference type="ARBA" id="ARBA00004752"/>
    </source>
</evidence>
<keyword evidence="5" id="KW-0961">Cell wall biogenesis/degradation</keyword>
<dbReference type="EMBL" id="LGCN01000063">
    <property type="protein sequence ID" value="KOT43134.1"/>
    <property type="molecule type" value="Genomic_DNA"/>
</dbReference>
<dbReference type="AlphaFoldDB" id="A0A0M8QT80"/>
<evidence type="ECO:0000313" key="9">
    <source>
        <dbReference type="Proteomes" id="UP000037773"/>
    </source>
</evidence>
<evidence type="ECO:0000259" key="7">
    <source>
        <dbReference type="Pfam" id="PF03734"/>
    </source>
</evidence>
<reference evidence="8 9" key="1">
    <citation type="submission" date="2015-07" db="EMBL/GenBank/DDBJ databases">
        <authorList>
            <person name="Noorani M."/>
        </authorList>
    </citation>
    <scope>NUCLEOTIDE SEQUENCE [LARGE SCALE GENOMIC DNA]</scope>
    <source>
        <strain evidence="8 9">NRRL B-24567</strain>
    </source>
</reference>
<keyword evidence="4" id="KW-0573">Peptidoglycan synthesis</keyword>
<sequence>MLTRRLRTRIAPLALTTALVGGLAVTTTATAPDARAASGSYYLYFKKNTSDPINSKLYLMKSVANAKDKVVAKYRAGSGNGSQNECAVSKGWLPGTTTKNGKYTIEFHRTDFDGVINGYVIKLSDKKCSKGTKRTELFVHSEMKPNGKQGTIEPERWDGTRDYYSNGCVKLKPADIKDLFAKAKRYGWPKTLYVVK</sequence>
<evidence type="ECO:0000256" key="4">
    <source>
        <dbReference type="ARBA" id="ARBA00022984"/>
    </source>
</evidence>
<dbReference type="Proteomes" id="UP000037773">
    <property type="component" value="Unassembled WGS sequence"/>
</dbReference>
<proteinExistence type="predicted"/>
<gene>
    <name evidence="8" type="ORF">ADK41_06630</name>
</gene>
<dbReference type="SUPFAM" id="SSF141523">
    <property type="entry name" value="L,D-transpeptidase catalytic domain-like"/>
    <property type="match status" value="1"/>
</dbReference>
<keyword evidence="6" id="KW-0732">Signal</keyword>
<evidence type="ECO:0000256" key="3">
    <source>
        <dbReference type="ARBA" id="ARBA00022960"/>
    </source>
</evidence>
<evidence type="ECO:0000256" key="2">
    <source>
        <dbReference type="ARBA" id="ARBA00022679"/>
    </source>
</evidence>
<evidence type="ECO:0000313" key="8">
    <source>
        <dbReference type="EMBL" id="KOT43134.1"/>
    </source>
</evidence>
<organism evidence="8 9">
    <name type="scientific">Streptomyces caelestis</name>
    <dbReference type="NCBI Taxonomy" id="36816"/>
    <lineage>
        <taxon>Bacteria</taxon>
        <taxon>Bacillati</taxon>
        <taxon>Actinomycetota</taxon>
        <taxon>Actinomycetes</taxon>
        <taxon>Kitasatosporales</taxon>
        <taxon>Streptomycetaceae</taxon>
        <taxon>Streptomyces</taxon>
    </lineage>
</organism>
<dbReference type="GO" id="GO:0071555">
    <property type="term" value="P:cell wall organization"/>
    <property type="evidence" value="ECO:0007669"/>
    <property type="project" value="UniProtKB-KW"/>
</dbReference>
<keyword evidence="3" id="KW-0133">Cell shape</keyword>
<comment type="caution">
    <text evidence="8">The sequence shown here is derived from an EMBL/GenBank/DDBJ whole genome shotgun (WGS) entry which is preliminary data.</text>
</comment>
<dbReference type="GO" id="GO:0008360">
    <property type="term" value="P:regulation of cell shape"/>
    <property type="evidence" value="ECO:0007669"/>
    <property type="project" value="UniProtKB-KW"/>
</dbReference>
<dbReference type="InterPro" id="IPR005490">
    <property type="entry name" value="LD_TPept_cat_dom"/>
</dbReference>
<dbReference type="Pfam" id="PF03734">
    <property type="entry name" value="YkuD"/>
    <property type="match status" value="1"/>
</dbReference>
<keyword evidence="9" id="KW-1185">Reference proteome</keyword>
<feature type="chain" id="PRO_5038397759" description="L,D-TPase catalytic domain-containing protein" evidence="6">
    <location>
        <begin position="32"/>
        <end position="196"/>
    </location>
</feature>